<evidence type="ECO:0000256" key="1">
    <source>
        <dbReference type="SAM" id="Phobius"/>
    </source>
</evidence>
<gene>
    <name evidence="2" type="ORF">C8J48_0029</name>
</gene>
<evidence type="ECO:0000313" key="2">
    <source>
        <dbReference type="EMBL" id="PTM57481.1"/>
    </source>
</evidence>
<comment type="caution">
    <text evidence="2">The sequence shown here is derived from an EMBL/GenBank/DDBJ whole genome shotgun (WGS) entry which is preliminary data.</text>
</comment>
<sequence>MWNQWLRVDWWVDNFYVIATVVGSVVAVVWVIGQKRRARS</sequence>
<keyword evidence="1" id="KW-1133">Transmembrane helix</keyword>
<dbReference type="NCBIfam" id="NF045534">
    <property type="entry name" value="small_EYxxD"/>
    <property type="match status" value="1"/>
</dbReference>
<name>A0A2T4Z6H2_9BACL</name>
<organism evidence="2 3">
    <name type="scientific">Desmospora activa DSM 45169</name>
    <dbReference type="NCBI Taxonomy" id="1121389"/>
    <lineage>
        <taxon>Bacteria</taxon>
        <taxon>Bacillati</taxon>
        <taxon>Bacillota</taxon>
        <taxon>Bacilli</taxon>
        <taxon>Bacillales</taxon>
        <taxon>Thermoactinomycetaceae</taxon>
        <taxon>Desmospora</taxon>
    </lineage>
</organism>
<feature type="transmembrane region" description="Helical" evidence="1">
    <location>
        <begin position="15"/>
        <end position="33"/>
    </location>
</feature>
<reference evidence="2 3" key="1">
    <citation type="submission" date="2018-04" db="EMBL/GenBank/DDBJ databases">
        <title>Genomic Encyclopedia of Archaeal and Bacterial Type Strains, Phase II (KMG-II): from individual species to whole genera.</title>
        <authorList>
            <person name="Goeker M."/>
        </authorList>
    </citation>
    <scope>NUCLEOTIDE SEQUENCE [LARGE SCALE GENOMIC DNA]</scope>
    <source>
        <strain evidence="2 3">DSM 45169</strain>
    </source>
</reference>
<keyword evidence="3" id="KW-1185">Reference proteome</keyword>
<dbReference type="AlphaFoldDB" id="A0A2T4Z6H2"/>
<dbReference type="EMBL" id="PZZP01000001">
    <property type="protein sequence ID" value="PTM57481.1"/>
    <property type="molecule type" value="Genomic_DNA"/>
</dbReference>
<protein>
    <submittedName>
        <fullName evidence="2">Uncharacterized protein</fullName>
    </submittedName>
</protein>
<keyword evidence="1" id="KW-0812">Transmembrane</keyword>
<dbReference type="RefSeq" id="WP_281261177.1">
    <property type="nucleotide sequence ID" value="NZ_PZZP01000001.1"/>
</dbReference>
<keyword evidence="1" id="KW-0472">Membrane</keyword>
<proteinExistence type="predicted"/>
<accession>A0A2T4Z6H2</accession>
<evidence type="ECO:0000313" key="3">
    <source>
        <dbReference type="Proteomes" id="UP000241639"/>
    </source>
</evidence>
<dbReference type="Proteomes" id="UP000241639">
    <property type="component" value="Unassembled WGS sequence"/>
</dbReference>